<dbReference type="CDD" id="cd01948">
    <property type="entry name" value="EAL"/>
    <property type="match status" value="1"/>
</dbReference>
<dbReference type="eggNOG" id="COG5001">
    <property type="taxonomic scope" value="Bacteria"/>
</dbReference>
<name>N6WSC2_9GAMM</name>
<dbReference type="InterPro" id="IPR000160">
    <property type="entry name" value="GGDEF_dom"/>
</dbReference>
<dbReference type="SMART" id="SM00091">
    <property type="entry name" value="PAS"/>
    <property type="match status" value="1"/>
</dbReference>
<feature type="domain" description="PAC" evidence="9">
    <location>
        <begin position="412"/>
        <end position="465"/>
    </location>
</feature>
<dbReference type="SMART" id="SM00267">
    <property type="entry name" value="GGDEF"/>
    <property type="match status" value="1"/>
</dbReference>
<dbReference type="PANTHER" id="PTHR44757">
    <property type="entry name" value="DIGUANYLATE CYCLASE DGCP"/>
    <property type="match status" value="1"/>
</dbReference>
<dbReference type="InterPro" id="IPR000700">
    <property type="entry name" value="PAS-assoc_C"/>
</dbReference>
<feature type="transmembrane region" description="Helical" evidence="7">
    <location>
        <begin position="124"/>
        <end position="145"/>
    </location>
</feature>
<dbReference type="InterPro" id="IPR000014">
    <property type="entry name" value="PAS"/>
</dbReference>
<evidence type="ECO:0000259" key="8">
    <source>
        <dbReference type="PROSITE" id="PS50112"/>
    </source>
</evidence>
<organism evidence="12 13">
    <name type="scientific">Marinobacter nanhaiticus D15-8W</name>
    <dbReference type="NCBI Taxonomy" id="626887"/>
    <lineage>
        <taxon>Bacteria</taxon>
        <taxon>Pseudomonadati</taxon>
        <taxon>Pseudomonadota</taxon>
        <taxon>Gammaproteobacteria</taxon>
        <taxon>Pseudomonadales</taxon>
        <taxon>Marinobacteraceae</taxon>
        <taxon>Marinobacter</taxon>
    </lineage>
</organism>
<evidence type="ECO:0000256" key="7">
    <source>
        <dbReference type="SAM" id="Phobius"/>
    </source>
</evidence>
<accession>N6WSC2</accession>
<dbReference type="EMBL" id="APLQ01000014">
    <property type="protein sequence ID" value="ENO14451.1"/>
    <property type="molecule type" value="Genomic_DNA"/>
</dbReference>
<comment type="subcellular location">
    <subcellularLocation>
        <location evidence="2">Cell membrane</location>
        <topology evidence="2">Multi-pass membrane protein</topology>
    </subcellularLocation>
</comment>
<evidence type="ECO:0000256" key="6">
    <source>
        <dbReference type="ARBA" id="ARBA00023136"/>
    </source>
</evidence>
<evidence type="ECO:0000256" key="3">
    <source>
        <dbReference type="ARBA" id="ARBA00022475"/>
    </source>
</evidence>
<dbReference type="SMART" id="SM00052">
    <property type="entry name" value="EAL"/>
    <property type="match status" value="1"/>
</dbReference>
<dbReference type="NCBIfam" id="TIGR00229">
    <property type="entry name" value="sensory_box"/>
    <property type="match status" value="1"/>
</dbReference>
<evidence type="ECO:0000256" key="4">
    <source>
        <dbReference type="ARBA" id="ARBA00022692"/>
    </source>
</evidence>
<dbReference type="GO" id="GO:0006355">
    <property type="term" value="P:regulation of DNA-templated transcription"/>
    <property type="evidence" value="ECO:0007669"/>
    <property type="project" value="InterPro"/>
</dbReference>
<dbReference type="InterPro" id="IPR001633">
    <property type="entry name" value="EAL_dom"/>
</dbReference>
<feature type="transmembrane region" description="Helical" evidence="7">
    <location>
        <begin position="92"/>
        <end position="112"/>
    </location>
</feature>
<dbReference type="SUPFAM" id="SSF55073">
    <property type="entry name" value="Nucleotide cyclase"/>
    <property type="match status" value="1"/>
</dbReference>
<dbReference type="GO" id="GO:0003824">
    <property type="term" value="F:catalytic activity"/>
    <property type="evidence" value="ECO:0007669"/>
    <property type="project" value="UniProtKB-ARBA"/>
</dbReference>
<dbReference type="InterPro" id="IPR007895">
    <property type="entry name" value="MASE1"/>
</dbReference>
<evidence type="ECO:0000256" key="2">
    <source>
        <dbReference type="ARBA" id="ARBA00004651"/>
    </source>
</evidence>
<feature type="transmembrane region" description="Helical" evidence="7">
    <location>
        <begin position="198"/>
        <end position="217"/>
    </location>
</feature>
<dbReference type="InterPro" id="IPR029787">
    <property type="entry name" value="Nucleotide_cyclase"/>
</dbReference>
<evidence type="ECO:0000259" key="11">
    <source>
        <dbReference type="PROSITE" id="PS50887"/>
    </source>
</evidence>
<keyword evidence="3" id="KW-1003">Cell membrane</keyword>
<dbReference type="PROSITE" id="PS50113">
    <property type="entry name" value="PAC"/>
    <property type="match status" value="1"/>
</dbReference>
<feature type="transmembrane region" description="Helical" evidence="7">
    <location>
        <begin position="40"/>
        <end position="57"/>
    </location>
</feature>
<proteinExistence type="predicted"/>
<feature type="domain" description="PAS" evidence="8">
    <location>
        <begin position="337"/>
        <end position="408"/>
    </location>
</feature>
<dbReference type="SUPFAM" id="SSF141868">
    <property type="entry name" value="EAL domain-like"/>
    <property type="match status" value="1"/>
</dbReference>
<gene>
    <name evidence="12" type="ORF">J057_23695</name>
</gene>
<evidence type="ECO:0000256" key="5">
    <source>
        <dbReference type="ARBA" id="ARBA00022989"/>
    </source>
</evidence>
<evidence type="ECO:0000259" key="10">
    <source>
        <dbReference type="PROSITE" id="PS50883"/>
    </source>
</evidence>
<feature type="transmembrane region" description="Helical" evidence="7">
    <location>
        <begin position="14"/>
        <end position="34"/>
    </location>
</feature>
<dbReference type="CDD" id="cd00130">
    <property type="entry name" value="PAS"/>
    <property type="match status" value="1"/>
</dbReference>
<feature type="domain" description="EAL" evidence="10">
    <location>
        <begin position="639"/>
        <end position="893"/>
    </location>
</feature>
<dbReference type="OrthoDB" id="6188503at2"/>
<keyword evidence="13" id="KW-1185">Reference proteome</keyword>
<dbReference type="NCBIfam" id="TIGR00254">
    <property type="entry name" value="GGDEF"/>
    <property type="match status" value="1"/>
</dbReference>
<dbReference type="PROSITE" id="PS50883">
    <property type="entry name" value="EAL"/>
    <property type="match status" value="1"/>
</dbReference>
<protein>
    <submittedName>
        <fullName evidence="12">EAL domain-containing protein</fullName>
    </submittedName>
</protein>
<dbReference type="SUPFAM" id="SSF55785">
    <property type="entry name" value="PYP-like sensor domain (PAS domain)"/>
    <property type="match status" value="1"/>
</dbReference>
<dbReference type="PROSITE" id="PS50112">
    <property type="entry name" value="PAS"/>
    <property type="match status" value="1"/>
</dbReference>
<feature type="domain" description="GGDEF" evidence="11">
    <location>
        <begin position="497"/>
        <end position="630"/>
    </location>
</feature>
<dbReference type="RefSeq" id="WP_004582669.1">
    <property type="nucleotide sequence ID" value="NZ_AP028878.1"/>
</dbReference>
<feature type="transmembrane region" description="Helical" evidence="7">
    <location>
        <begin position="237"/>
        <end position="259"/>
    </location>
</feature>
<keyword evidence="5 7" id="KW-1133">Transmembrane helix</keyword>
<comment type="cofactor">
    <cofactor evidence="1">
        <name>Mg(2+)</name>
        <dbReference type="ChEBI" id="CHEBI:18420"/>
    </cofactor>
</comment>
<dbReference type="InterPro" id="IPR052155">
    <property type="entry name" value="Biofilm_reg_signaling"/>
</dbReference>
<evidence type="ECO:0000313" key="13">
    <source>
        <dbReference type="Proteomes" id="UP000013165"/>
    </source>
</evidence>
<dbReference type="STRING" id="626887.J057_23695"/>
<dbReference type="InterPro" id="IPR035965">
    <property type="entry name" value="PAS-like_dom_sf"/>
</dbReference>
<keyword evidence="6 7" id="KW-0472">Membrane</keyword>
<dbReference type="PROSITE" id="PS50887">
    <property type="entry name" value="GGDEF"/>
    <property type="match status" value="1"/>
</dbReference>
<dbReference type="Proteomes" id="UP000013165">
    <property type="component" value="Unassembled WGS sequence"/>
</dbReference>
<dbReference type="Gene3D" id="3.30.450.20">
    <property type="entry name" value="PAS domain"/>
    <property type="match status" value="1"/>
</dbReference>
<dbReference type="Gene3D" id="3.30.70.270">
    <property type="match status" value="1"/>
</dbReference>
<dbReference type="Pfam" id="PF05231">
    <property type="entry name" value="MASE1"/>
    <property type="match status" value="1"/>
</dbReference>
<comment type="caution">
    <text evidence="12">The sequence shown here is derived from an EMBL/GenBank/DDBJ whole genome shotgun (WGS) entry which is preliminary data.</text>
</comment>
<feature type="transmembrane region" description="Helical" evidence="7">
    <location>
        <begin position="271"/>
        <end position="292"/>
    </location>
</feature>
<evidence type="ECO:0000313" key="12">
    <source>
        <dbReference type="EMBL" id="ENO14451.1"/>
    </source>
</evidence>
<evidence type="ECO:0000259" key="9">
    <source>
        <dbReference type="PROSITE" id="PS50113"/>
    </source>
</evidence>
<feature type="transmembrane region" description="Helical" evidence="7">
    <location>
        <begin position="165"/>
        <end position="186"/>
    </location>
</feature>
<dbReference type="PATRIC" id="fig|626887.3.peg.4741"/>
<feature type="transmembrane region" description="Helical" evidence="7">
    <location>
        <begin position="62"/>
        <end position="80"/>
    </location>
</feature>
<dbReference type="GO" id="GO:0005886">
    <property type="term" value="C:plasma membrane"/>
    <property type="evidence" value="ECO:0007669"/>
    <property type="project" value="UniProtKB-SubCell"/>
</dbReference>
<dbReference type="Pfam" id="PF00989">
    <property type="entry name" value="PAS"/>
    <property type="match status" value="1"/>
</dbReference>
<dbReference type="Pfam" id="PF00563">
    <property type="entry name" value="EAL"/>
    <property type="match status" value="1"/>
</dbReference>
<dbReference type="PANTHER" id="PTHR44757:SF2">
    <property type="entry name" value="BIOFILM ARCHITECTURE MAINTENANCE PROTEIN MBAA"/>
    <property type="match status" value="1"/>
</dbReference>
<dbReference type="InterPro" id="IPR035919">
    <property type="entry name" value="EAL_sf"/>
</dbReference>
<reference evidence="12 13" key="1">
    <citation type="journal article" date="2013" name="Genome Announc.">
        <title>Genome Sequence of the Polycyclic Aromatic Hydrocarbon-Degrading Bacterium Strain Marinobacter nanhaiticus D15-8WT.</title>
        <authorList>
            <person name="Cui Z."/>
            <person name="Gao W."/>
            <person name="Li Q."/>
            <person name="Xu G."/>
            <person name="Zheng L."/>
        </authorList>
    </citation>
    <scope>NUCLEOTIDE SEQUENCE [LARGE SCALE GENOMIC DNA]</scope>
    <source>
        <strain evidence="12 13">D15-8W</strain>
    </source>
</reference>
<dbReference type="AlphaFoldDB" id="N6WSC2"/>
<keyword evidence="4 7" id="KW-0812">Transmembrane</keyword>
<dbReference type="InterPro" id="IPR043128">
    <property type="entry name" value="Rev_trsase/Diguanyl_cyclase"/>
</dbReference>
<dbReference type="Pfam" id="PF00990">
    <property type="entry name" value="GGDEF"/>
    <property type="match status" value="1"/>
</dbReference>
<dbReference type="HOGENOM" id="CLU_000445_70_49_6"/>
<dbReference type="FunFam" id="3.30.70.270:FF:000001">
    <property type="entry name" value="Diguanylate cyclase domain protein"/>
    <property type="match status" value="1"/>
</dbReference>
<dbReference type="CDD" id="cd01949">
    <property type="entry name" value="GGDEF"/>
    <property type="match status" value="1"/>
</dbReference>
<evidence type="ECO:0000256" key="1">
    <source>
        <dbReference type="ARBA" id="ARBA00001946"/>
    </source>
</evidence>
<dbReference type="Gene3D" id="3.20.20.450">
    <property type="entry name" value="EAL domain"/>
    <property type="match status" value="1"/>
</dbReference>
<dbReference type="InterPro" id="IPR013767">
    <property type="entry name" value="PAS_fold"/>
</dbReference>
<sequence length="918" mass="102787">MNALSRFVDSGKAMLAYGLTAAGILALALVSLQLPTQVDTISVAWLPSGLALALLLLRGRRAILPILVALFVAGLVHVYQSAENDPTRSLDIFLAVFLSYALAPLTAYWVFWQASRGRNPLSDYLGFIWLLGAITVASLAAALPITYLAAQTAVQGSTPINEVLLLTWFSHALGTLTVCPLILSLVREPMVARLFYRPLEWILWTAGLLFIVGMTLYDVMQALFLLLPLMTWSSTRFSLSGSMMAITVATFVALACVFLQTDPNAAKAIDTLLGETLIVAIAGTCCYVRVLLADRERVENSLETTVEERTRELQLTNFELKDEIFIREQAEKSFRRSSRHFRALFENTSNPIIVVDRDTSIRQWNNAAETLFGYSRDEALDRNLLETFIPLEQRDELAWKITKVLTTGLTRDQIETRVNSFDGTSHTILWNINRLQEEDEDTPVQIILIGQDISEIRETQNQLHYLAHYDVLTDTANRRLFEDRCRQAIASALRHGHYCALIALDVDHFKRINDTLGHDAGDELLQELARRLQNNVREEDTIARLGGDEFAILLNQVNGADGCEKVARGILNAITEPVRVPSGELVITSSIGITLAPLDGKTYDDLLKNADMAMYRAKKAGRNNIQFFSRDMNEEMQRQMALERELREAIREGQLDLYYQPMINARSGRIVGLEALLRWNHPTRGLLAPNDFLDVAEQTGQLQQLGEWVCHNACLQARAIQAMSPAPITVSINLSSRQYNHPQLASRLQRIIGDTHLDPSLLALEIDERVLSDRLDETARTLERLKKLGIGLILDRFGSGLSSLRLLRELPFDQVKIDKDLLQQAPTEENTAAIVHTLINLARQLSLTVSASSVETAEEDSFMRSAGCHLMQGHRFCPPLPSSGLGTLFDEVSKGRQLLPEDQYSLPLRHHNPNDRNH</sequence>